<dbReference type="PANTHER" id="PTHR40661:SF1">
    <property type="entry name" value="HTH CRO_C1-TYPE DOMAIN-CONTAINING PROTEIN"/>
    <property type="match status" value="1"/>
</dbReference>
<dbReference type="InterPro" id="IPR015927">
    <property type="entry name" value="Peptidase_S24_S26A/B/C"/>
</dbReference>
<evidence type="ECO:0000256" key="5">
    <source>
        <dbReference type="ARBA" id="ARBA00023163"/>
    </source>
</evidence>
<proteinExistence type="predicted"/>
<dbReference type="InterPro" id="IPR039418">
    <property type="entry name" value="LexA-like"/>
</dbReference>
<evidence type="ECO:0000256" key="3">
    <source>
        <dbReference type="ARBA" id="ARBA00023015"/>
    </source>
</evidence>
<protein>
    <recommendedName>
        <fullName evidence="6">Peptidase S24/S26A/S26B/S26C domain-containing protein</fullName>
    </recommendedName>
</protein>
<evidence type="ECO:0000256" key="1">
    <source>
        <dbReference type="ARBA" id="ARBA00022670"/>
    </source>
</evidence>
<dbReference type="InterPro" id="IPR036286">
    <property type="entry name" value="LexA/Signal_pep-like_sf"/>
</dbReference>
<dbReference type="Proteomes" id="UP001501469">
    <property type="component" value="Unassembled WGS sequence"/>
</dbReference>
<name>A0ABP7UW61_9BACT</name>
<dbReference type="Pfam" id="PF00717">
    <property type="entry name" value="Peptidase_S24"/>
    <property type="match status" value="1"/>
</dbReference>
<evidence type="ECO:0000256" key="4">
    <source>
        <dbReference type="ARBA" id="ARBA00023125"/>
    </source>
</evidence>
<reference evidence="8" key="1">
    <citation type="journal article" date="2019" name="Int. J. Syst. Evol. Microbiol.">
        <title>The Global Catalogue of Microorganisms (GCM) 10K type strain sequencing project: providing services to taxonomists for standard genome sequencing and annotation.</title>
        <authorList>
            <consortium name="The Broad Institute Genomics Platform"/>
            <consortium name="The Broad Institute Genome Sequencing Center for Infectious Disease"/>
            <person name="Wu L."/>
            <person name="Ma J."/>
        </authorList>
    </citation>
    <scope>NUCLEOTIDE SEQUENCE [LARGE SCALE GENOMIC DNA]</scope>
    <source>
        <strain evidence="8">JCM 17225</strain>
    </source>
</reference>
<keyword evidence="2" id="KW-0378">Hydrolase</keyword>
<dbReference type="EMBL" id="BAABDK010000035">
    <property type="protein sequence ID" value="GAA4054337.1"/>
    <property type="molecule type" value="Genomic_DNA"/>
</dbReference>
<keyword evidence="8" id="KW-1185">Reference proteome</keyword>
<evidence type="ECO:0000313" key="7">
    <source>
        <dbReference type="EMBL" id="GAA4054337.1"/>
    </source>
</evidence>
<evidence type="ECO:0000313" key="8">
    <source>
        <dbReference type="Proteomes" id="UP001501469"/>
    </source>
</evidence>
<keyword evidence="4" id="KW-0238">DNA-binding</keyword>
<keyword evidence="5" id="KW-0804">Transcription</keyword>
<evidence type="ECO:0000256" key="2">
    <source>
        <dbReference type="ARBA" id="ARBA00022801"/>
    </source>
</evidence>
<gene>
    <name evidence="7" type="ORF">GCM10022409_46730</name>
</gene>
<dbReference type="InterPro" id="IPR001387">
    <property type="entry name" value="Cro/C1-type_HTH"/>
</dbReference>
<dbReference type="CDD" id="cd00093">
    <property type="entry name" value="HTH_XRE"/>
    <property type="match status" value="1"/>
</dbReference>
<dbReference type="CDD" id="cd06529">
    <property type="entry name" value="S24_LexA-like"/>
    <property type="match status" value="1"/>
</dbReference>
<keyword evidence="3" id="KW-0805">Transcription regulation</keyword>
<sequence length="302" mass="34031">MESVEQQPKKEMSAGVDGDTGGRIKQLFEHYRLSTYEANQKLGYARSSKLYKVLSGDVKPSYETTTDLLSAFPDVSAEWLLMGKGPMLHSAQPAAIEMPKPAAQLPRAVFSSAQVLTVTLDRTGNETTMLVPLSVQAGYPTLCNEAVYLQDMKSYHLPGFEYGEYRAFEVDGDSMYPTFRHRDIVVCKSVDRLDLLKPDECYVVVTHENLLLKRIPAVITDRRGTFELHSDNPAFKPYKLPVEDLQQLWMVRGYLSSNIPGKPDYTAARLMERLQEVIELLGHDYNEVRQFLNQGAAATARK</sequence>
<keyword evidence="1" id="KW-0645">Protease</keyword>
<feature type="domain" description="Peptidase S24/S26A/S26B/S26C" evidence="6">
    <location>
        <begin position="134"/>
        <end position="244"/>
    </location>
</feature>
<dbReference type="PROSITE" id="PS00501">
    <property type="entry name" value="SPASE_I_1"/>
    <property type="match status" value="1"/>
</dbReference>
<dbReference type="InterPro" id="IPR019756">
    <property type="entry name" value="Pept_S26A_signal_pept_1_Ser-AS"/>
</dbReference>
<comment type="caution">
    <text evidence="7">The sequence shown here is derived from an EMBL/GenBank/DDBJ whole genome shotgun (WGS) entry which is preliminary data.</text>
</comment>
<dbReference type="SUPFAM" id="SSF51306">
    <property type="entry name" value="LexA/Signal peptidase"/>
    <property type="match status" value="1"/>
</dbReference>
<dbReference type="Gene3D" id="2.10.109.10">
    <property type="entry name" value="Umud Fragment, subunit A"/>
    <property type="match status" value="1"/>
</dbReference>
<dbReference type="PANTHER" id="PTHR40661">
    <property type="match status" value="1"/>
</dbReference>
<evidence type="ECO:0000259" key="6">
    <source>
        <dbReference type="Pfam" id="PF00717"/>
    </source>
</evidence>
<accession>A0ABP7UW61</accession>
<organism evidence="7 8">
    <name type="scientific">Hymenobacter glaciei</name>
    <dbReference type="NCBI Taxonomy" id="877209"/>
    <lineage>
        <taxon>Bacteria</taxon>
        <taxon>Pseudomonadati</taxon>
        <taxon>Bacteroidota</taxon>
        <taxon>Cytophagia</taxon>
        <taxon>Cytophagales</taxon>
        <taxon>Hymenobacteraceae</taxon>
        <taxon>Hymenobacter</taxon>
    </lineage>
</organism>